<evidence type="ECO:0000256" key="1">
    <source>
        <dbReference type="ARBA" id="ARBA00022448"/>
    </source>
</evidence>
<sequence length="454" mass="51305">MSSSAAISIKNLSVTYFPGKSNEVPALSNANLDIYPGEFIIFFGPSGCGKSTLLYSIAGLEKPTDGEILVQGLKLHDLKNDELEYYHQFTTGMVFQAFYLIPSLSVEKNIMLPQIAVGGKKKERQAEAERLMKYFGVYEQRSKLPNELSGGQQQRVAICRSLINNPDIIFADEPVGNLDSKSAQDVLALIQELNVKQKKTIILVTHDPSHLDIADRVFFMKDGKIIDTKKNEHRRVITPGEAVNAPEPQKTNLELVSNTFTKEGAFGLEGMMMDYKAKEIVAEALTGFTAEEIGTIEHYVKGYLLDIKTKPSELEHYLDEDYMADNGLSLNKRSAKRLTNILMHTAKEMRELHDRTLTKHKKKPDYAAELRYYLLDTYKTSLRSTEAIDAMEAIIEERIHDRTDRKGVQAIFDLDLSRGGVGLDKRLARRMAKHLDLVILGRYRVEEEKKQAKK</sequence>
<dbReference type="SUPFAM" id="SSF52540">
    <property type="entry name" value="P-loop containing nucleoside triphosphate hydrolases"/>
    <property type="match status" value="1"/>
</dbReference>
<gene>
    <name evidence="5" type="ORF">CO030_00990</name>
</gene>
<dbReference type="InterPro" id="IPR015854">
    <property type="entry name" value="ABC_transpr_LolD-like"/>
</dbReference>
<dbReference type="InterPro" id="IPR017871">
    <property type="entry name" value="ABC_transporter-like_CS"/>
</dbReference>
<evidence type="ECO:0000313" key="5">
    <source>
        <dbReference type="EMBL" id="PJC52791.1"/>
    </source>
</evidence>
<dbReference type="PROSITE" id="PS50893">
    <property type="entry name" value="ABC_TRANSPORTER_2"/>
    <property type="match status" value="1"/>
</dbReference>
<evidence type="ECO:0000256" key="3">
    <source>
        <dbReference type="ARBA" id="ARBA00022840"/>
    </source>
</evidence>
<dbReference type="GO" id="GO:0005886">
    <property type="term" value="C:plasma membrane"/>
    <property type="evidence" value="ECO:0007669"/>
    <property type="project" value="TreeGrafter"/>
</dbReference>
<dbReference type="FunFam" id="3.40.50.300:FF:000032">
    <property type="entry name" value="Export ABC transporter ATP-binding protein"/>
    <property type="match status" value="1"/>
</dbReference>
<dbReference type="PANTHER" id="PTHR24220:SF692">
    <property type="entry name" value="ABC TRANSPORTER DOMAIN-CONTAINING PROTEIN"/>
    <property type="match status" value="1"/>
</dbReference>
<dbReference type="InterPro" id="IPR003439">
    <property type="entry name" value="ABC_transporter-like_ATP-bd"/>
</dbReference>
<dbReference type="GO" id="GO:0005524">
    <property type="term" value="F:ATP binding"/>
    <property type="evidence" value="ECO:0007669"/>
    <property type="project" value="UniProtKB-KW"/>
</dbReference>
<feature type="domain" description="ABC transporter" evidence="4">
    <location>
        <begin position="9"/>
        <end position="247"/>
    </location>
</feature>
<dbReference type="Proteomes" id="UP000231456">
    <property type="component" value="Unassembled WGS sequence"/>
</dbReference>
<keyword evidence="3" id="KW-0067">ATP-binding</keyword>
<evidence type="ECO:0000313" key="6">
    <source>
        <dbReference type="Proteomes" id="UP000231456"/>
    </source>
</evidence>
<accession>A0A2M8FAQ0</accession>
<keyword evidence="2" id="KW-0547">Nucleotide-binding</keyword>
<dbReference type="GO" id="GO:0016887">
    <property type="term" value="F:ATP hydrolysis activity"/>
    <property type="evidence" value="ECO:0007669"/>
    <property type="project" value="InterPro"/>
</dbReference>
<dbReference type="GO" id="GO:0098796">
    <property type="term" value="C:membrane protein complex"/>
    <property type="evidence" value="ECO:0007669"/>
    <property type="project" value="UniProtKB-ARBA"/>
</dbReference>
<dbReference type="InterPro" id="IPR003593">
    <property type="entry name" value="AAA+_ATPase"/>
</dbReference>
<dbReference type="SMART" id="SM00382">
    <property type="entry name" value="AAA"/>
    <property type="match status" value="1"/>
</dbReference>
<comment type="caution">
    <text evidence="5">The sequence shown here is derived from an EMBL/GenBank/DDBJ whole genome shotgun (WGS) entry which is preliminary data.</text>
</comment>
<dbReference type="InterPro" id="IPR017911">
    <property type="entry name" value="MacB-like_ATP-bd"/>
</dbReference>
<dbReference type="AlphaFoldDB" id="A0A2M8FAQ0"/>
<dbReference type="Pfam" id="PF00005">
    <property type="entry name" value="ABC_tran"/>
    <property type="match status" value="1"/>
</dbReference>
<dbReference type="EMBL" id="PFRH01000038">
    <property type="protein sequence ID" value="PJC52791.1"/>
    <property type="molecule type" value="Genomic_DNA"/>
</dbReference>
<organism evidence="5 6">
    <name type="scientific">Candidatus Magasanikbacteria bacterium CG_4_9_14_0_2_um_filter_42_11</name>
    <dbReference type="NCBI Taxonomy" id="1974643"/>
    <lineage>
        <taxon>Bacteria</taxon>
        <taxon>Candidatus Magasanikiibacteriota</taxon>
    </lineage>
</organism>
<evidence type="ECO:0000256" key="2">
    <source>
        <dbReference type="ARBA" id="ARBA00022741"/>
    </source>
</evidence>
<proteinExistence type="predicted"/>
<dbReference type="CDD" id="cd03255">
    <property type="entry name" value="ABC_MJ0796_LolCDE_FtsE"/>
    <property type="match status" value="1"/>
</dbReference>
<reference evidence="6" key="1">
    <citation type="submission" date="2017-09" db="EMBL/GenBank/DDBJ databases">
        <title>Depth-based differentiation of microbial function through sediment-hosted aquifers and enrichment of novel symbionts in the deep terrestrial subsurface.</title>
        <authorList>
            <person name="Probst A.J."/>
            <person name="Ladd B."/>
            <person name="Jarett J.K."/>
            <person name="Geller-Mcgrath D.E."/>
            <person name="Sieber C.M.K."/>
            <person name="Emerson J.B."/>
            <person name="Anantharaman K."/>
            <person name="Thomas B.C."/>
            <person name="Malmstrom R."/>
            <person name="Stieglmeier M."/>
            <person name="Klingl A."/>
            <person name="Woyke T."/>
            <person name="Ryan C.M."/>
            <person name="Banfield J.F."/>
        </authorList>
    </citation>
    <scope>NUCLEOTIDE SEQUENCE [LARGE SCALE GENOMIC DNA]</scope>
</reference>
<dbReference type="Gene3D" id="3.40.50.300">
    <property type="entry name" value="P-loop containing nucleotide triphosphate hydrolases"/>
    <property type="match status" value="1"/>
</dbReference>
<dbReference type="GO" id="GO:0022857">
    <property type="term" value="F:transmembrane transporter activity"/>
    <property type="evidence" value="ECO:0007669"/>
    <property type="project" value="TreeGrafter"/>
</dbReference>
<dbReference type="InterPro" id="IPR027417">
    <property type="entry name" value="P-loop_NTPase"/>
</dbReference>
<evidence type="ECO:0000259" key="4">
    <source>
        <dbReference type="PROSITE" id="PS50893"/>
    </source>
</evidence>
<protein>
    <recommendedName>
        <fullName evidence="4">ABC transporter domain-containing protein</fullName>
    </recommendedName>
</protein>
<name>A0A2M8FAQ0_9BACT</name>
<dbReference type="PROSITE" id="PS00211">
    <property type="entry name" value="ABC_TRANSPORTER_1"/>
    <property type="match status" value="1"/>
</dbReference>
<keyword evidence="1" id="KW-0813">Transport</keyword>
<dbReference type="PANTHER" id="PTHR24220">
    <property type="entry name" value="IMPORT ATP-BINDING PROTEIN"/>
    <property type="match status" value="1"/>
</dbReference>